<feature type="domain" description="DUF4185" evidence="2">
    <location>
        <begin position="326"/>
        <end position="438"/>
    </location>
</feature>
<name>A0A917DZT0_9BACL</name>
<accession>A0A917DZT0</accession>
<dbReference type="RefSeq" id="WP_188995417.1">
    <property type="nucleotide sequence ID" value="NZ_BMHP01000003.1"/>
</dbReference>
<reference evidence="3" key="1">
    <citation type="journal article" date="2014" name="Int. J. Syst. Evol. Microbiol.">
        <title>Complete genome sequence of Corynebacterium casei LMG S-19264T (=DSM 44701T), isolated from a smear-ripened cheese.</title>
        <authorList>
            <consortium name="US DOE Joint Genome Institute (JGI-PGF)"/>
            <person name="Walter F."/>
            <person name="Albersmeier A."/>
            <person name="Kalinowski J."/>
            <person name="Ruckert C."/>
        </authorList>
    </citation>
    <scope>NUCLEOTIDE SEQUENCE</scope>
    <source>
        <strain evidence="3">CGMCC 1.15178</strain>
    </source>
</reference>
<feature type="compositionally biased region" description="Low complexity" evidence="1">
    <location>
        <begin position="25"/>
        <end position="41"/>
    </location>
</feature>
<dbReference type="Proteomes" id="UP000612456">
    <property type="component" value="Unassembled WGS sequence"/>
</dbReference>
<evidence type="ECO:0000313" key="4">
    <source>
        <dbReference type="Proteomes" id="UP000612456"/>
    </source>
</evidence>
<protein>
    <recommendedName>
        <fullName evidence="2">DUF4185 domain-containing protein</fullName>
    </recommendedName>
</protein>
<dbReference type="Pfam" id="PF13810">
    <property type="entry name" value="DUF4185"/>
    <property type="match status" value="1"/>
</dbReference>
<evidence type="ECO:0000256" key="1">
    <source>
        <dbReference type="SAM" id="MobiDB-lite"/>
    </source>
</evidence>
<evidence type="ECO:0000313" key="3">
    <source>
        <dbReference type="EMBL" id="GGD83140.1"/>
    </source>
</evidence>
<proteinExistence type="predicted"/>
<reference evidence="3" key="2">
    <citation type="submission" date="2020-09" db="EMBL/GenBank/DDBJ databases">
        <authorList>
            <person name="Sun Q."/>
            <person name="Zhou Y."/>
        </authorList>
    </citation>
    <scope>NUCLEOTIDE SEQUENCE</scope>
    <source>
        <strain evidence="3">CGMCC 1.15178</strain>
    </source>
</reference>
<dbReference type="InterPro" id="IPR025442">
    <property type="entry name" value="DUF4185"/>
</dbReference>
<keyword evidence="4" id="KW-1185">Reference proteome</keyword>
<dbReference type="AlphaFoldDB" id="A0A917DZT0"/>
<comment type="caution">
    <text evidence="3">The sequence shown here is derived from an EMBL/GenBank/DDBJ whole genome shotgun (WGS) entry which is preliminary data.</text>
</comment>
<gene>
    <name evidence="3" type="ORF">GCM10010911_46680</name>
</gene>
<sequence length="499" mass="53154">MMNVYETSKPDKSGDRIPVRRTWTSDPDSPLGSGTSGPSLPKGERPKTVFDFGATYPLGEIRVNGISLIAAEYSLNARDWFPLKGIAGGGSAVLEGGGSPARYVCVITDEEVPSGDGAKAGIKFYAGRGLAAEQDEAWTRLFHRQEIWSGADGIYSIPFNGVETHGRAGGTKTLFLFGDTFVGGVDKTTDERLSPVMLNNTMAVLEGDKPDPDAITFLWNSGGDSPASAIAPTTPKALSEADTYYWLQDGAAIGGAFYCFPLIIGPDPDGPEGFQFAVHGVTMVSAPMGERGPELDKQVQVDTPLSFVSSGGHSTYFGAAVMPNTAEAGVPNPDGYVYVYGIQNDKAAKLVAARAPAGDFVNFDSWTYWNGGEWTARKEDCVPIVEETSCEVSVSPMVGGFLDGQYVIAFQQGGTTGNHVAVYCGDSPVGPFGSAIPLHYCAEPEEGKGIYAYNAKGHPHLSPGGELLISYNINTTSMDMHMAHAGIYRPRFIRLRQIP</sequence>
<evidence type="ECO:0000259" key="2">
    <source>
        <dbReference type="Pfam" id="PF13810"/>
    </source>
</evidence>
<feature type="region of interest" description="Disordered" evidence="1">
    <location>
        <begin position="1"/>
        <end position="46"/>
    </location>
</feature>
<dbReference type="EMBL" id="BMHP01000003">
    <property type="protein sequence ID" value="GGD83140.1"/>
    <property type="molecule type" value="Genomic_DNA"/>
</dbReference>
<organism evidence="3 4">
    <name type="scientific">Paenibacillus nasutitermitis</name>
    <dbReference type="NCBI Taxonomy" id="1652958"/>
    <lineage>
        <taxon>Bacteria</taxon>
        <taxon>Bacillati</taxon>
        <taxon>Bacillota</taxon>
        <taxon>Bacilli</taxon>
        <taxon>Bacillales</taxon>
        <taxon>Paenibacillaceae</taxon>
        <taxon>Paenibacillus</taxon>
    </lineage>
</organism>
<feature type="compositionally biased region" description="Basic and acidic residues" evidence="1">
    <location>
        <begin position="8"/>
        <end position="18"/>
    </location>
</feature>